<sequence>MNKLIQHDFGRFYLSNKYSQEHGIDYNEVFEPISRTDIVRMIFQLDVKVVFLHGTLSEDVYVEQSKGYEKKGSGHMVYKLHKAFYGLKQALQAWFSQIESYVVYNKVKMRQHFKWSKEGKVLIFSAYVDDLTYIRNDELIMTNIKESMQKEINMAYLENIRFFLRIEVLQCSYGIYI</sequence>
<comment type="caution">
    <text evidence="2">The sequence shown here is derived from an EMBL/GenBank/DDBJ whole genome shotgun (WGS) entry which is preliminary data.</text>
</comment>
<dbReference type="STRING" id="157652.A0A371E8T1"/>
<gene>
    <name evidence="2" type="ORF">CR513_59224</name>
</gene>
<dbReference type="OrthoDB" id="8048545at2759"/>
<keyword evidence="3" id="KW-1185">Reference proteome</keyword>
<reference evidence="2" key="1">
    <citation type="submission" date="2018-05" db="EMBL/GenBank/DDBJ databases">
        <title>Draft genome of Mucuna pruriens seed.</title>
        <authorList>
            <person name="Nnadi N.E."/>
            <person name="Vos R."/>
            <person name="Hasami M.H."/>
            <person name="Devisetty U.K."/>
            <person name="Aguiy J.C."/>
        </authorList>
    </citation>
    <scope>NUCLEOTIDE SEQUENCE [LARGE SCALE GENOMIC DNA]</scope>
    <source>
        <strain evidence="2">JCA_2017</strain>
    </source>
</reference>
<protein>
    <recommendedName>
        <fullName evidence="1">Reverse transcriptase Ty1/copia-type domain-containing protein</fullName>
    </recommendedName>
</protein>
<dbReference type="InterPro" id="IPR013103">
    <property type="entry name" value="RVT_2"/>
</dbReference>
<evidence type="ECO:0000313" key="3">
    <source>
        <dbReference type="Proteomes" id="UP000257109"/>
    </source>
</evidence>
<feature type="non-terminal residue" evidence="2">
    <location>
        <position position="1"/>
    </location>
</feature>
<name>A0A371E8T1_MUCPR</name>
<evidence type="ECO:0000313" key="2">
    <source>
        <dbReference type="EMBL" id="RDX62446.1"/>
    </source>
</evidence>
<dbReference type="AlphaFoldDB" id="A0A371E8T1"/>
<feature type="domain" description="Reverse transcriptase Ty1/copia-type" evidence="1">
    <location>
        <begin position="16"/>
        <end position="175"/>
    </location>
</feature>
<dbReference type="Proteomes" id="UP000257109">
    <property type="component" value="Unassembled WGS sequence"/>
</dbReference>
<dbReference type="Pfam" id="PF07727">
    <property type="entry name" value="RVT_2"/>
    <property type="match status" value="1"/>
</dbReference>
<accession>A0A371E8T1</accession>
<organism evidence="2 3">
    <name type="scientific">Mucuna pruriens</name>
    <name type="common">Velvet bean</name>
    <name type="synonym">Dolichos pruriens</name>
    <dbReference type="NCBI Taxonomy" id="157652"/>
    <lineage>
        <taxon>Eukaryota</taxon>
        <taxon>Viridiplantae</taxon>
        <taxon>Streptophyta</taxon>
        <taxon>Embryophyta</taxon>
        <taxon>Tracheophyta</taxon>
        <taxon>Spermatophyta</taxon>
        <taxon>Magnoliopsida</taxon>
        <taxon>eudicotyledons</taxon>
        <taxon>Gunneridae</taxon>
        <taxon>Pentapetalae</taxon>
        <taxon>rosids</taxon>
        <taxon>fabids</taxon>
        <taxon>Fabales</taxon>
        <taxon>Fabaceae</taxon>
        <taxon>Papilionoideae</taxon>
        <taxon>50 kb inversion clade</taxon>
        <taxon>NPAAA clade</taxon>
        <taxon>indigoferoid/millettioid clade</taxon>
        <taxon>Phaseoleae</taxon>
        <taxon>Mucuna</taxon>
    </lineage>
</organism>
<dbReference type="EMBL" id="QJKJ01015486">
    <property type="protein sequence ID" value="RDX62446.1"/>
    <property type="molecule type" value="Genomic_DNA"/>
</dbReference>
<evidence type="ECO:0000259" key="1">
    <source>
        <dbReference type="Pfam" id="PF07727"/>
    </source>
</evidence>
<proteinExistence type="predicted"/>